<keyword evidence="2" id="KW-1185">Reference proteome</keyword>
<evidence type="ECO:0000313" key="2">
    <source>
        <dbReference type="Proteomes" id="UP000184608"/>
    </source>
</evidence>
<accession>A0A1M5Z6F1</accession>
<dbReference type="AlphaFoldDB" id="A0A1M5Z6F1"/>
<sequence length="232" mass="25286">MSLNIKVKTAVYGGGETPCQARDISRQLQKKFDSGQTCITFNNASFSDASPNHGKGFAVTAEINDREYLYAGSEGDTIDFSALPVNGQDTANLSVSALTPVYDSATTQLFSECRCEITNLAAETFPGDSHPSAWVWIDLYLAAETEALQADSAFTRIGEIPLSISPALSYQQSMPVTFSGSDCYDIARYLLDNRHLVSAGDYYLYAQVRNPDQVIDTAVGCFSAQTFRYLLS</sequence>
<organism evidence="1 2">
    <name type="scientific">Vibrio aerogenes CECT 7868</name>
    <dbReference type="NCBI Taxonomy" id="1216006"/>
    <lineage>
        <taxon>Bacteria</taxon>
        <taxon>Pseudomonadati</taxon>
        <taxon>Pseudomonadota</taxon>
        <taxon>Gammaproteobacteria</taxon>
        <taxon>Vibrionales</taxon>
        <taxon>Vibrionaceae</taxon>
        <taxon>Vibrio</taxon>
    </lineage>
</organism>
<protein>
    <submittedName>
        <fullName evidence="1">Uncharacterized protein</fullName>
    </submittedName>
</protein>
<gene>
    <name evidence="1" type="ORF">VA7868_02352</name>
</gene>
<dbReference type="EMBL" id="FQXZ01000023">
    <property type="protein sequence ID" value="SHI19822.1"/>
    <property type="molecule type" value="Genomic_DNA"/>
</dbReference>
<dbReference type="Proteomes" id="UP000184608">
    <property type="component" value="Unassembled WGS sequence"/>
</dbReference>
<dbReference type="RefSeq" id="WP_139281592.1">
    <property type="nucleotide sequence ID" value="NZ_FQXZ01000023.1"/>
</dbReference>
<dbReference type="OrthoDB" id="7060236at2"/>
<reference evidence="1 2" key="1">
    <citation type="submission" date="2016-11" db="EMBL/GenBank/DDBJ databases">
        <authorList>
            <person name="Jaros S."/>
            <person name="Januszkiewicz K."/>
            <person name="Wedrychowicz H."/>
        </authorList>
    </citation>
    <scope>NUCLEOTIDE SEQUENCE [LARGE SCALE GENOMIC DNA]</scope>
    <source>
        <strain evidence="1 2">CECT 7868</strain>
    </source>
</reference>
<dbReference type="STRING" id="1216006.VA7868_02352"/>
<name>A0A1M5Z6F1_9VIBR</name>
<evidence type="ECO:0000313" key="1">
    <source>
        <dbReference type="EMBL" id="SHI19822.1"/>
    </source>
</evidence>
<proteinExistence type="predicted"/>